<gene>
    <name evidence="1" type="ORF">J5O05_10140</name>
</gene>
<proteinExistence type="predicted"/>
<accession>A0A975HJV0</accession>
<keyword evidence="2" id="KW-1185">Reference proteome</keyword>
<dbReference type="RefSeq" id="WP_208841971.1">
    <property type="nucleotide sequence ID" value="NZ_CP072133.1"/>
</dbReference>
<name>A0A975HJV0_9GAMM</name>
<dbReference type="AlphaFoldDB" id="A0A975HJV0"/>
<sequence length="238" mass="27153">MNQSKMLILNEICTANSLEESLMLFNLHFDSLRSYKIVFGAEDGAMPGFSTNHNFSDGSVVRSLFSTDSVFVLDQETVNDMRSGSATYPIDYSISMDTQAISYLEPYIIGNKSRLPSDFEEIFKFISRKDVQVDPMPYVLENLENLLDPKKAERIFEKIKAYEVLRTIDVEALEKLGIVQSTLSNAELMKSAQELIASLYQDLCQPGIIKQVEFNFNFSYWHLLAMISIQLSESQKYN</sequence>
<dbReference type="Proteomes" id="UP000664904">
    <property type="component" value="Chromosome"/>
</dbReference>
<evidence type="ECO:0000313" key="2">
    <source>
        <dbReference type="Proteomes" id="UP000664904"/>
    </source>
</evidence>
<reference evidence="1" key="1">
    <citation type="submission" date="2021-03" db="EMBL/GenBank/DDBJ databases">
        <title>Complete Genome of Pseudoalteromonas xiamenensis STKMTI.2, a new potential marine bacterium producing anti-Vibrio compounds.</title>
        <authorList>
            <person name="Handayani D.P."/>
            <person name="Isnansetyo A."/>
            <person name="Istiqomah I."/>
            <person name="Jumina J."/>
        </authorList>
    </citation>
    <scope>NUCLEOTIDE SEQUENCE</scope>
    <source>
        <strain evidence="1">STKMTI.2</strain>
    </source>
</reference>
<dbReference type="KEGG" id="pxi:J5O05_10140"/>
<dbReference type="EMBL" id="CP072133">
    <property type="protein sequence ID" value="QTH70376.1"/>
    <property type="molecule type" value="Genomic_DNA"/>
</dbReference>
<evidence type="ECO:0000313" key="1">
    <source>
        <dbReference type="EMBL" id="QTH70376.1"/>
    </source>
</evidence>
<organism evidence="1 2">
    <name type="scientific">Pseudoalteromonas xiamenensis</name>
    <dbReference type="NCBI Taxonomy" id="882626"/>
    <lineage>
        <taxon>Bacteria</taxon>
        <taxon>Pseudomonadati</taxon>
        <taxon>Pseudomonadota</taxon>
        <taxon>Gammaproteobacteria</taxon>
        <taxon>Alteromonadales</taxon>
        <taxon>Pseudoalteromonadaceae</taxon>
        <taxon>Pseudoalteromonas</taxon>
    </lineage>
</organism>
<protein>
    <submittedName>
        <fullName evidence="1">Uncharacterized protein</fullName>
    </submittedName>
</protein>